<evidence type="ECO:0000313" key="7">
    <source>
        <dbReference type="Proteomes" id="UP000252405"/>
    </source>
</evidence>
<keyword evidence="4" id="KW-1133">Transmembrane helix</keyword>
<dbReference type="SMART" id="SM00267">
    <property type="entry name" value="GGDEF"/>
    <property type="match status" value="1"/>
</dbReference>
<keyword evidence="4" id="KW-0472">Membrane</keyword>
<reference evidence="6 7" key="1">
    <citation type="submission" date="2018-07" db="EMBL/GenBank/DDBJ databases">
        <title>Halomonas montanilacus sp. nov., isolated from Lake Pengyan on Tibetan Plateau.</title>
        <authorList>
            <person name="Lu H."/>
            <person name="Xing P."/>
            <person name="Wu Q."/>
        </authorList>
    </citation>
    <scope>NUCLEOTIDE SEQUENCE [LARGE SCALE GENOMIC DNA]</scope>
    <source>
        <strain evidence="6 7">PYC7W</strain>
    </source>
</reference>
<feature type="domain" description="GGDEF" evidence="5">
    <location>
        <begin position="310"/>
        <end position="443"/>
    </location>
</feature>
<protein>
    <recommendedName>
        <fullName evidence="2">diguanylate cyclase</fullName>
        <ecNumber evidence="2">2.7.7.65</ecNumber>
    </recommendedName>
</protein>
<feature type="transmembrane region" description="Helical" evidence="4">
    <location>
        <begin position="169"/>
        <end position="187"/>
    </location>
</feature>
<feature type="transmembrane region" description="Helical" evidence="4">
    <location>
        <begin position="194"/>
        <end position="213"/>
    </location>
</feature>
<comment type="cofactor">
    <cofactor evidence="1">
        <name>Mg(2+)</name>
        <dbReference type="ChEBI" id="CHEBI:18420"/>
    </cofactor>
</comment>
<dbReference type="PROSITE" id="PS50887">
    <property type="entry name" value="GGDEF"/>
    <property type="match status" value="1"/>
</dbReference>
<feature type="transmembrane region" description="Helical" evidence="4">
    <location>
        <begin position="145"/>
        <end position="163"/>
    </location>
</feature>
<dbReference type="PANTHER" id="PTHR45138:SF9">
    <property type="entry name" value="DIGUANYLATE CYCLASE DGCM-RELATED"/>
    <property type="match status" value="1"/>
</dbReference>
<dbReference type="Gene3D" id="3.30.70.270">
    <property type="match status" value="1"/>
</dbReference>
<keyword evidence="7" id="KW-1185">Reference proteome</keyword>
<feature type="transmembrane region" description="Helical" evidence="4">
    <location>
        <begin position="113"/>
        <end position="133"/>
    </location>
</feature>
<dbReference type="PANTHER" id="PTHR45138">
    <property type="entry name" value="REGULATORY COMPONENTS OF SENSORY TRANSDUCTION SYSTEM"/>
    <property type="match status" value="1"/>
</dbReference>
<accession>A0A368TRR4</accession>
<name>A0A368TRR4_9GAMM</name>
<evidence type="ECO:0000256" key="3">
    <source>
        <dbReference type="ARBA" id="ARBA00034247"/>
    </source>
</evidence>
<feature type="transmembrane region" description="Helical" evidence="4">
    <location>
        <begin position="85"/>
        <end position="107"/>
    </location>
</feature>
<comment type="caution">
    <text evidence="6">The sequence shown here is derived from an EMBL/GenBank/DDBJ whole genome shotgun (WGS) entry which is preliminary data.</text>
</comment>
<dbReference type="EC" id="2.7.7.65" evidence="2"/>
<dbReference type="NCBIfam" id="TIGR00254">
    <property type="entry name" value="GGDEF"/>
    <property type="match status" value="1"/>
</dbReference>
<dbReference type="AlphaFoldDB" id="A0A368TRR4"/>
<evidence type="ECO:0000256" key="1">
    <source>
        <dbReference type="ARBA" id="ARBA00001946"/>
    </source>
</evidence>
<dbReference type="InterPro" id="IPR050469">
    <property type="entry name" value="Diguanylate_Cyclase"/>
</dbReference>
<evidence type="ECO:0000256" key="4">
    <source>
        <dbReference type="SAM" id="Phobius"/>
    </source>
</evidence>
<dbReference type="InterPro" id="IPR029787">
    <property type="entry name" value="Nucleotide_cyclase"/>
</dbReference>
<dbReference type="Pfam" id="PF00990">
    <property type="entry name" value="GGDEF"/>
    <property type="match status" value="1"/>
</dbReference>
<evidence type="ECO:0000259" key="5">
    <source>
        <dbReference type="PROSITE" id="PS50887"/>
    </source>
</evidence>
<evidence type="ECO:0000313" key="6">
    <source>
        <dbReference type="EMBL" id="RCV87301.1"/>
    </source>
</evidence>
<keyword evidence="4" id="KW-0812">Transmembrane</keyword>
<dbReference type="EMBL" id="QPII01000016">
    <property type="protein sequence ID" value="RCV87301.1"/>
    <property type="molecule type" value="Genomic_DNA"/>
</dbReference>
<dbReference type="InterPro" id="IPR000160">
    <property type="entry name" value="GGDEF_dom"/>
</dbReference>
<comment type="catalytic activity">
    <reaction evidence="3">
        <text>2 GTP = 3',3'-c-di-GMP + 2 diphosphate</text>
        <dbReference type="Rhea" id="RHEA:24898"/>
        <dbReference type="ChEBI" id="CHEBI:33019"/>
        <dbReference type="ChEBI" id="CHEBI:37565"/>
        <dbReference type="ChEBI" id="CHEBI:58805"/>
        <dbReference type="EC" id="2.7.7.65"/>
    </reaction>
</comment>
<dbReference type="InterPro" id="IPR043128">
    <property type="entry name" value="Rev_trsase/Diguanyl_cyclase"/>
</dbReference>
<evidence type="ECO:0000256" key="2">
    <source>
        <dbReference type="ARBA" id="ARBA00012528"/>
    </source>
</evidence>
<proteinExistence type="predicted"/>
<organism evidence="6 7">
    <name type="scientific">Billgrantia montanilacus</name>
    <dbReference type="NCBI Taxonomy" id="2282305"/>
    <lineage>
        <taxon>Bacteria</taxon>
        <taxon>Pseudomonadati</taxon>
        <taxon>Pseudomonadota</taxon>
        <taxon>Gammaproteobacteria</taxon>
        <taxon>Oceanospirillales</taxon>
        <taxon>Halomonadaceae</taxon>
        <taxon>Billgrantia</taxon>
    </lineage>
</organism>
<gene>
    <name evidence="6" type="ORF">DU505_17475</name>
</gene>
<sequence length="452" mass="49743">MLDVCNEAAHPGNRLRGRPTRTISGRSLSRRRGAVNSILSRKESMAAGNNEAREAPLLDWRSEFQDAALEALHRRTMLAQDAQQLCYALLAIAVIFLAFILADVTLLGVGSDFLALLAIRTFVALCCMALAMAVKLQPALAHRRLPVNLAYLVGISGLLLTIPLHPGPVGLHIATMVVASTTLYLLVPNRLPWILAWNAYLLLGFTVALGYWSDLSPGMLASGLLLLGFANLLGWVTLNRLNRLQRRQFALLVEERENNRQLQSEIEERRLLEQQLRIMASTDHLTGIANRRHFFELAERELNRSRRQGIPLAICMVDIDLFKELNDHHGHAVGDLVLATVASCCESVLRETDIIGRYGGEEFVIALPQADTTTATTIAERLRKKVSLLSLPMLSDTAVLSVTVGISRVEEDETTLTPALLRADEALYEGKAQGRNRVVVAGSPSSRDAIEA</sequence>
<dbReference type="OrthoDB" id="5296913at2"/>
<feature type="transmembrane region" description="Helical" evidence="4">
    <location>
        <begin position="219"/>
        <end position="238"/>
    </location>
</feature>
<dbReference type="FunFam" id="3.30.70.270:FF:000001">
    <property type="entry name" value="Diguanylate cyclase domain protein"/>
    <property type="match status" value="1"/>
</dbReference>
<dbReference type="Proteomes" id="UP000252405">
    <property type="component" value="Unassembled WGS sequence"/>
</dbReference>
<dbReference type="GO" id="GO:0052621">
    <property type="term" value="F:diguanylate cyclase activity"/>
    <property type="evidence" value="ECO:0007669"/>
    <property type="project" value="UniProtKB-EC"/>
</dbReference>
<dbReference type="CDD" id="cd01949">
    <property type="entry name" value="GGDEF"/>
    <property type="match status" value="1"/>
</dbReference>
<dbReference type="SUPFAM" id="SSF55073">
    <property type="entry name" value="Nucleotide cyclase"/>
    <property type="match status" value="1"/>
</dbReference>